<evidence type="ECO:0000259" key="6">
    <source>
        <dbReference type="Pfam" id="PF00759"/>
    </source>
</evidence>
<dbReference type="InterPro" id="IPR001701">
    <property type="entry name" value="Glyco_hydro_9"/>
</dbReference>
<dbReference type="Pfam" id="PF02927">
    <property type="entry name" value="CelD_N"/>
    <property type="match status" value="1"/>
</dbReference>
<dbReference type="InterPro" id="IPR004197">
    <property type="entry name" value="Cellulase_Ig-like"/>
</dbReference>
<keyword evidence="2" id="KW-0119">Carbohydrate metabolism</keyword>
<evidence type="ECO:0000256" key="5">
    <source>
        <dbReference type="SAM" id="SignalP"/>
    </source>
</evidence>
<reference evidence="9" key="1">
    <citation type="journal article" date="2019" name="Int. J. Syst. Evol. Microbiol.">
        <title>The Global Catalogue of Microorganisms (GCM) 10K type strain sequencing project: providing services to taxonomists for standard genome sequencing and annotation.</title>
        <authorList>
            <consortium name="The Broad Institute Genomics Platform"/>
            <consortium name="The Broad Institute Genome Sequencing Center for Infectious Disease"/>
            <person name="Wu L."/>
            <person name="Ma J."/>
        </authorList>
    </citation>
    <scope>NUCLEOTIDE SEQUENCE [LARGE SCALE GENOMIC DNA]</scope>
    <source>
        <strain evidence="9">KCTC 32239</strain>
    </source>
</reference>
<dbReference type="RefSeq" id="WP_189420771.1">
    <property type="nucleotide sequence ID" value="NZ_BMYZ01000004.1"/>
</dbReference>
<comment type="similarity">
    <text evidence="1">Belongs to the glycosyl hydrolase 9 (cellulase E) family.</text>
</comment>
<feature type="domain" description="Glycoside hydrolase family 9" evidence="6">
    <location>
        <begin position="382"/>
        <end position="772"/>
    </location>
</feature>
<evidence type="ECO:0000256" key="2">
    <source>
        <dbReference type="ARBA" id="ARBA00023277"/>
    </source>
</evidence>
<evidence type="ECO:0000256" key="3">
    <source>
        <dbReference type="ARBA" id="ARBA00023326"/>
    </source>
</evidence>
<evidence type="ECO:0000256" key="1">
    <source>
        <dbReference type="ARBA" id="ARBA00007072"/>
    </source>
</evidence>
<evidence type="ECO:0000313" key="8">
    <source>
        <dbReference type="EMBL" id="GGY85938.1"/>
    </source>
</evidence>
<protein>
    <recommendedName>
        <fullName evidence="10">Glycoside hydrolase</fullName>
    </recommendedName>
</protein>
<evidence type="ECO:0000259" key="7">
    <source>
        <dbReference type="Pfam" id="PF02927"/>
    </source>
</evidence>
<dbReference type="InterPro" id="IPR008928">
    <property type="entry name" value="6-hairpin_glycosidase_sf"/>
</dbReference>
<feature type="region of interest" description="Disordered" evidence="4">
    <location>
        <begin position="168"/>
        <end position="191"/>
    </location>
</feature>
<dbReference type="EMBL" id="BMYZ01000004">
    <property type="protein sequence ID" value="GGY85938.1"/>
    <property type="molecule type" value="Genomic_DNA"/>
</dbReference>
<proteinExistence type="inferred from homology"/>
<dbReference type="CDD" id="cd02850">
    <property type="entry name" value="E_set_Cellulase_N"/>
    <property type="match status" value="1"/>
</dbReference>
<evidence type="ECO:0000313" key="9">
    <source>
        <dbReference type="Proteomes" id="UP000619761"/>
    </source>
</evidence>
<comment type="caution">
    <text evidence="8">The sequence shown here is derived from an EMBL/GenBank/DDBJ whole genome shotgun (WGS) entry which is preliminary data.</text>
</comment>
<feature type="domain" description="Cellulase Ig-like" evidence="7">
    <location>
        <begin position="260"/>
        <end position="344"/>
    </location>
</feature>
<dbReference type="SUPFAM" id="SSF81296">
    <property type="entry name" value="E set domains"/>
    <property type="match status" value="1"/>
</dbReference>
<dbReference type="SUPFAM" id="SSF48208">
    <property type="entry name" value="Six-hairpin glycosidases"/>
    <property type="match status" value="1"/>
</dbReference>
<dbReference type="InterPro" id="IPR014756">
    <property type="entry name" value="Ig_E-set"/>
</dbReference>
<evidence type="ECO:0008006" key="10">
    <source>
        <dbReference type="Google" id="ProtNLM"/>
    </source>
</evidence>
<keyword evidence="3" id="KW-0624">Polysaccharide degradation</keyword>
<gene>
    <name evidence="8" type="ORF">GCM10011613_33680</name>
</gene>
<dbReference type="Pfam" id="PF00759">
    <property type="entry name" value="Glyco_hydro_9"/>
    <property type="match status" value="1"/>
</dbReference>
<evidence type="ECO:0000256" key="4">
    <source>
        <dbReference type="SAM" id="MobiDB-lite"/>
    </source>
</evidence>
<accession>A0ABQ3B9I9</accession>
<dbReference type="InterPro" id="IPR012341">
    <property type="entry name" value="6hp_glycosidase-like_sf"/>
</dbReference>
<feature type="region of interest" description="Disordered" evidence="4">
    <location>
        <begin position="527"/>
        <end position="553"/>
    </location>
</feature>
<feature type="compositionally biased region" description="Basic and acidic residues" evidence="4">
    <location>
        <begin position="538"/>
        <end position="552"/>
    </location>
</feature>
<dbReference type="Proteomes" id="UP000619761">
    <property type="component" value="Unassembled WGS sequence"/>
</dbReference>
<dbReference type="Gene3D" id="1.50.10.10">
    <property type="match status" value="1"/>
</dbReference>
<keyword evidence="9" id="KW-1185">Reference proteome</keyword>
<dbReference type="InterPro" id="IPR013783">
    <property type="entry name" value="Ig-like_fold"/>
</dbReference>
<dbReference type="Gene3D" id="2.60.40.10">
    <property type="entry name" value="Immunoglobulins"/>
    <property type="match status" value="1"/>
</dbReference>
<sequence>MLLKKKVALAATISALVITQPALAEGLAISPKDTLEQPGLTVILDHNPFSPIFFDEKNGGLQMVLHGERIATDGALRLSATPEQWDPVPTFASRTRDASGTQVLVRSSYPNVDLSYTLAVTPEEGGFRIAVNLDKPLPKSLEGKVGFNLDFLPSTYFGKSYLSDKQPGLFPRHPAGPMKNDKSGDPEPLVSGGKSFTLSPEDPLTRVTIVSDKAPLALYDARNRAQNGWFVVRSLVAAGAKDEAVVWHVRPNVLPNWARQPVISYNQAGYTPQRSKVAIIELDPNFKGSDEAELLRLMPDGSKQSALRGKLTSKGKWQRYNYSAFDFSAVREPGLYVISYAGQTTTPFSIAENAYNNIWQPSLDTFLPAQMDHMGVREGYRVWTAPSHLDDARQAPANLVHFDGYKMGESLDSPFKAGERIDGLSVGGWQDAGDYDIQTPDNSWVVRDLVWGKELFGLNWDETSVNEAAREVEIRKPDGQQDSLQQIRHGTRQLVAQYKIFGHAIQGIIDPTLKQYTHLGDASSQTDNKFYDPSLGENESKGDRSGKTDDRWAFTSDRPSNNLYVATALAGAARTLPALDAPLAAEALTAAKALWAREQGKEFPLAERHKGPFPARSPDAVNVQATVELLLATKGEKIYKDRLMQLLPVIDVQFDWVGGAAARAIPLMDATYRKRLEEIAVKAKERIDNQIANTPFGVPISEHSWAGSIQVATFGTNMYVIHKAFPKIFGVEYTLNALDYMLGRHPVNNVSLVSTIGISSKLVAYGHNRADYSFIAGGMVPGPLVIKPDYPELKTDWPFLWFENEYTVATTSAYILAANAASAAAKEKH</sequence>
<organism evidence="8 9">
    <name type="scientific">Cellvibrio zantedeschiae</name>
    <dbReference type="NCBI Taxonomy" id="1237077"/>
    <lineage>
        <taxon>Bacteria</taxon>
        <taxon>Pseudomonadati</taxon>
        <taxon>Pseudomonadota</taxon>
        <taxon>Gammaproteobacteria</taxon>
        <taxon>Cellvibrionales</taxon>
        <taxon>Cellvibrionaceae</taxon>
        <taxon>Cellvibrio</taxon>
    </lineage>
</organism>
<name>A0ABQ3B9I9_9GAMM</name>
<keyword evidence="5" id="KW-0732">Signal</keyword>
<feature type="signal peptide" evidence="5">
    <location>
        <begin position="1"/>
        <end position="24"/>
    </location>
</feature>
<feature type="chain" id="PRO_5046656085" description="Glycoside hydrolase" evidence="5">
    <location>
        <begin position="25"/>
        <end position="829"/>
    </location>
</feature>